<dbReference type="GO" id="GO:0004386">
    <property type="term" value="F:helicase activity"/>
    <property type="evidence" value="ECO:0007669"/>
    <property type="project" value="UniProtKB-KW"/>
</dbReference>
<organism evidence="7 8">
    <name type="scientific">Microterricola gilva</name>
    <dbReference type="NCBI Taxonomy" id="393267"/>
    <lineage>
        <taxon>Bacteria</taxon>
        <taxon>Bacillati</taxon>
        <taxon>Actinomycetota</taxon>
        <taxon>Actinomycetes</taxon>
        <taxon>Micrococcales</taxon>
        <taxon>Microbacteriaceae</taxon>
        <taxon>Microterricola</taxon>
    </lineage>
</organism>
<dbReference type="Pfam" id="PF00270">
    <property type="entry name" value="DEAD"/>
    <property type="match status" value="1"/>
</dbReference>
<keyword evidence="8" id="KW-1185">Reference proteome</keyword>
<dbReference type="AlphaFoldDB" id="A0A4Q8AMH5"/>
<evidence type="ECO:0000259" key="5">
    <source>
        <dbReference type="PROSITE" id="PS51192"/>
    </source>
</evidence>
<dbReference type="InterPro" id="IPR001650">
    <property type="entry name" value="Helicase_C-like"/>
</dbReference>
<evidence type="ECO:0000313" key="7">
    <source>
        <dbReference type="EMBL" id="RZU65135.1"/>
    </source>
</evidence>
<dbReference type="InterPro" id="IPR050474">
    <property type="entry name" value="Hel308_SKI2-like"/>
</dbReference>
<dbReference type="PANTHER" id="PTHR47961:SF6">
    <property type="entry name" value="DNA-DIRECTED DNA POLYMERASE"/>
    <property type="match status" value="1"/>
</dbReference>
<evidence type="ECO:0000256" key="1">
    <source>
        <dbReference type="ARBA" id="ARBA00022741"/>
    </source>
</evidence>
<protein>
    <submittedName>
        <fullName evidence="7">RAD3-like DEAD/DEAH box helicase</fullName>
    </submittedName>
</protein>
<name>A0A4Q8AMH5_9MICO</name>
<feature type="domain" description="Helicase C-terminal" evidence="6">
    <location>
        <begin position="610"/>
        <end position="794"/>
    </location>
</feature>
<gene>
    <name evidence="7" type="ORF">EV379_1457</name>
</gene>
<keyword evidence="2" id="KW-0378">Hydrolase</keyword>
<keyword evidence="1" id="KW-0547">Nucleotide-binding</keyword>
<dbReference type="GO" id="GO:0005524">
    <property type="term" value="F:ATP binding"/>
    <property type="evidence" value="ECO:0007669"/>
    <property type="project" value="UniProtKB-KW"/>
</dbReference>
<evidence type="ECO:0000256" key="4">
    <source>
        <dbReference type="ARBA" id="ARBA00022840"/>
    </source>
</evidence>
<dbReference type="InterPro" id="IPR011545">
    <property type="entry name" value="DEAD/DEAH_box_helicase_dom"/>
</dbReference>
<keyword evidence="4" id="KW-0067">ATP-binding</keyword>
<comment type="caution">
    <text evidence="7">The sequence shown here is derived from an EMBL/GenBank/DDBJ whole genome shotgun (WGS) entry which is preliminary data.</text>
</comment>
<proteinExistence type="predicted"/>
<accession>A0A4Q8AMH5</accession>
<dbReference type="SMART" id="SM00487">
    <property type="entry name" value="DEXDc"/>
    <property type="match status" value="1"/>
</dbReference>
<dbReference type="EMBL" id="SHLC01000001">
    <property type="protein sequence ID" value="RZU65135.1"/>
    <property type="molecule type" value="Genomic_DNA"/>
</dbReference>
<dbReference type="PROSITE" id="PS51192">
    <property type="entry name" value="HELICASE_ATP_BIND_1"/>
    <property type="match status" value="1"/>
</dbReference>
<keyword evidence="3 7" id="KW-0347">Helicase</keyword>
<dbReference type="InterPro" id="IPR014001">
    <property type="entry name" value="Helicase_ATP-bd"/>
</dbReference>
<dbReference type="Gene3D" id="3.40.50.300">
    <property type="entry name" value="P-loop containing nucleotide triphosphate hydrolases"/>
    <property type="match status" value="2"/>
</dbReference>
<dbReference type="PANTHER" id="PTHR47961">
    <property type="entry name" value="DNA POLYMERASE THETA, PUTATIVE (AFU_ORTHOLOGUE AFUA_1G05260)-RELATED"/>
    <property type="match status" value="1"/>
</dbReference>
<feature type="domain" description="Helicase ATP-binding" evidence="5">
    <location>
        <begin position="309"/>
        <end position="467"/>
    </location>
</feature>
<dbReference type="Proteomes" id="UP000291483">
    <property type="component" value="Unassembled WGS sequence"/>
</dbReference>
<dbReference type="PROSITE" id="PS51194">
    <property type="entry name" value="HELICASE_CTER"/>
    <property type="match status" value="1"/>
</dbReference>
<reference evidence="7 8" key="1">
    <citation type="submission" date="2019-02" db="EMBL/GenBank/DDBJ databases">
        <title>Sequencing the genomes of 1000 actinobacteria strains.</title>
        <authorList>
            <person name="Klenk H.-P."/>
        </authorList>
    </citation>
    <scope>NUCLEOTIDE SEQUENCE [LARGE SCALE GENOMIC DNA]</scope>
    <source>
        <strain evidence="7 8">DSM 18319</strain>
    </source>
</reference>
<dbReference type="GO" id="GO:0003676">
    <property type="term" value="F:nucleic acid binding"/>
    <property type="evidence" value="ECO:0007669"/>
    <property type="project" value="InterPro"/>
</dbReference>
<evidence type="ECO:0000259" key="6">
    <source>
        <dbReference type="PROSITE" id="PS51194"/>
    </source>
</evidence>
<evidence type="ECO:0000313" key="8">
    <source>
        <dbReference type="Proteomes" id="UP000291483"/>
    </source>
</evidence>
<sequence length="1054" mass="114436">MFDRYTAELIAGVPRLHGMLPVDLPKSLTEAYVRVSMARSALQDRPEELSAIAKEAIWDDLDSLAAAYETIVLSDDEIDDSVRAATAFVAATAHHGRFLARVWIEQRDSPATLNGHSVPAEVSATLLYMLADANADAAEMASQIQISDAAHQADRQLLAAIRHLGRSEFGSLRNLPVDLGLGAQPSPDIGSQAIGILLVEALTKLARRMLANSRAGWRTGDFERIASLAASTFVVEDQFGNRREAVSVYAGPSHIARLLARIEPVLQLAALVNVAAPARIDVAQWETLLERIAGRRPVLWRNHLSAIEQGLLERGVSAVVTFPTGAGKSTISELKVATALLDGGDVLYLVPTLALMDQTARALRPVFPDFPIVAQRGEDPDPRAALDSPKVLVMTPESCLATLGVRPEFVSELALVVFDEAHLLDGGDNLPDQRSLDAMLCLLSVTAANPQADVVLISAMVRNTHELAAWIESSTGRQTLPLDMDWKPTRQARAAVLYRSEEIAQLQARLDAAFEQSTNLGAPAAVRNSLWATPFGFFSLRHSWESRKIADYLLLPLLNHKVLLSSSGRRPRPWHLVPNSNAVAAAIASASASSGLKVLVFAQSVGWAVSIANQIALTRDSVVELNPAERRLLERSVEELGDPNALYLEVSDDGTVGPVAVHHGLLLPTERRLHESLYSRASGIPVMVATSTIAQGMNLPSEVVVIAGDTRFDPELDRMAQLKPHEILNAAGRAGRAGQHANGLVLVVPSSVIDFDGTTREMHEAWNSLQEIFSQGDQCLDIRDPLETVLDALDDSEPGELGAYLLRRISSHGDSPVSPEQVLTRSFAAFRARRSGKDDWLAGRLDVVESSLSSVEELEWQTNLAAATGTAISTIKLVDLALETAPPLDGSIPEWISWFFDVLRTNPTTLQDVLRRGNRAMFKGAGDKLGEWDIDAAQAVDFIEEHLSLWMAGATFVEIENLAQRLGIAKASSNLAAARKFVLRIVPDLAHVFSLPALVLRARDERSSDNLLSSTPAILADCVREGLNTEMKLRIRLENPLLSRVRVHQVVEAA</sequence>
<evidence type="ECO:0000256" key="2">
    <source>
        <dbReference type="ARBA" id="ARBA00022801"/>
    </source>
</evidence>
<dbReference type="InterPro" id="IPR027417">
    <property type="entry name" value="P-loop_NTPase"/>
</dbReference>
<dbReference type="RefSeq" id="WP_130505532.1">
    <property type="nucleotide sequence ID" value="NZ_SHLC01000001.1"/>
</dbReference>
<dbReference type="SUPFAM" id="SSF52540">
    <property type="entry name" value="P-loop containing nucleoside triphosphate hydrolases"/>
    <property type="match status" value="1"/>
</dbReference>
<dbReference type="OrthoDB" id="9815222at2"/>
<dbReference type="GO" id="GO:0016787">
    <property type="term" value="F:hydrolase activity"/>
    <property type="evidence" value="ECO:0007669"/>
    <property type="project" value="UniProtKB-KW"/>
</dbReference>
<evidence type="ECO:0000256" key="3">
    <source>
        <dbReference type="ARBA" id="ARBA00022806"/>
    </source>
</evidence>